<dbReference type="GO" id="GO:0036220">
    <property type="term" value="F:ITP diphosphatase activity"/>
    <property type="evidence" value="ECO:0007669"/>
    <property type="project" value="UniProtKB-UniRule"/>
</dbReference>
<evidence type="ECO:0000256" key="3">
    <source>
        <dbReference type="ARBA" id="ARBA00022723"/>
    </source>
</evidence>
<keyword evidence="13" id="KW-1185">Reference proteome</keyword>
<keyword evidence="7 10" id="KW-0546">Nucleotide metabolism</keyword>
<comment type="function">
    <text evidence="10">Pyrophosphatase that catalyzes the hydrolysis of nucleoside triphosphates to their monophosphate derivatives, with a high preference for the non-canonical purine nucleotides XTP (xanthosine triphosphate), dITP (deoxyinosine triphosphate) and ITP. Seems to function as a house-cleaning enzyme that removes non-canonical purine nucleotides from the nucleotide pool, thus preventing their incorporation into DNA/RNA and avoiding chromosomal lesions.</text>
</comment>
<dbReference type="GO" id="GO:0046872">
    <property type="term" value="F:metal ion binding"/>
    <property type="evidence" value="ECO:0007669"/>
    <property type="project" value="UniProtKB-KW"/>
</dbReference>
<dbReference type="GO" id="GO:0000166">
    <property type="term" value="F:nucleotide binding"/>
    <property type="evidence" value="ECO:0007669"/>
    <property type="project" value="UniProtKB-KW"/>
</dbReference>
<protein>
    <recommendedName>
        <fullName evidence="10">dITP/XTP pyrophosphatase</fullName>
        <ecNumber evidence="10">3.6.1.66</ecNumber>
    </recommendedName>
    <alternativeName>
        <fullName evidence="10">Non-canonical purine NTP pyrophosphatase</fullName>
    </alternativeName>
    <alternativeName>
        <fullName evidence="10">Non-standard purine NTP pyrophosphatase</fullName>
    </alternativeName>
    <alternativeName>
        <fullName evidence="10">Nucleoside-triphosphate diphosphatase</fullName>
    </alternativeName>
    <alternativeName>
        <fullName evidence="10">Nucleoside-triphosphate pyrophosphatase</fullName>
        <shortName evidence="10">NTPase</shortName>
    </alternativeName>
</protein>
<dbReference type="GO" id="GO:0036222">
    <property type="term" value="F:XTP diphosphatase activity"/>
    <property type="evidence" value="ECO:0007669"/>
    <property type="project" value="UniProtKB-UniRule"/>
</dbReference>
<dbReference type="CDD" id="cd00515">
    <property type="entry name" value="HAM1"/>
    <property type="match status" value="1"/>
</dbReference>
<keyword evidence="3 10" id="KW-0479">Metal-binding</keyword>
<comment type="subunit">
    <text evidence="2 10">Homodimer.</text>
</comment>
<dbReference type="GO" id="GO:0009117">
    <property type="term" value="P:nucleotide metabolic process"/>
    <property type="evidence" value="ECO:0007669"/>
    <property type="project" value="UniProtKB-KW"/>
</dbReference>
<dbReference type="AlphaFoldDB" id="A0A9X1L2F6"/>
<dbReference type="SUPFAM" id="SSF52972">
    <property type="entry name" value="ITPase-like"/>
    <property type="match status" value="1"/>
</dbReference>
<evidence type="ECO:0000256" key="7">
    <source>
        <dbReference type="ARBA" id="ARBA00023080"/>
    </source>
</evidence>
<dbReference type="InterPro" id="IPR029001">
    <property type="entry name" value="ITPase-like_fam"/>
</dbReference>
<dbReference type="Proteomes" id="UP001139409">
    <property type="component" value="Unassembled WGS sequence"/>
</dbReference>
<comment type="similarity">
    <text evidence="1 10 11">Belongs to the HAM1 NTPase family.</text>
</comment>
<reference evidence="12" key="1">
    <citation type="submission" date="2021-09" db="EMBL/GenBank/DDBJ databases">
        <title>Fulvivirga sp. isolated from coastal sediment.</title>
        <authorList>
            <person name="Yu H."/>
        </authorList>
    </citation>
    <scope>NUCLEOTIDE SEQUENCE</scope>
    <source>
        <strain evidence="12">1062</strain>
    </source>
</reference>
<comment type="caution">
    <text evidence="10">Lacks conserved residue(s) required for the propagation of feature annotation.</text>
</comment>
<comment type="caution">
    <text evidence="12">The sequence shown here is derived from an EMBL/GenBank/DDBJ whole genome shotgun (WGS) entry which is preliminary data.</text>
</comment>
<gene>
    <name evidence="12" type="primary">rdgB</name>
    <name evidence="12" type="ORF">LDX50_24910</name>
</gene>
<evidence type="ECO:0000256" key="1">
    <source>
        <dbReference type="ARBA" id="ARBA00008023"/>
    </source>
</evidence>
<dbReference type="InterPro" id="IPR020922">
    <property type="entry name" value="dITP/XTP_pyrophosphatase"/>
</dbReference>
<keyword evidence="4 10" id="KW-0547">Nucleotide-binding</keyword>
<dbReference type="GO" id="GO:0035870">
    <property type="term" value="F:dITP diphosphatase activity"/>
    <property type="evidence" value="ECO:0007669"/>
    <property type="project" value="UniProtKB-UniRule"/>
</dbReference>
<evidence type="ECO:0000256" key="11">
    <source>
        <dbReference type="RuleBase" id="RU003781"/>
    </source>
</evidence>
<sequence>MDICFATNNKHKVEEVASLLPPSFRLLTLKEIGCMDELPEERDTLEGNSLQKAEYVFNKFGIPCISDDTGLEVNALNGRPGVYSARYAGPDADSPSNIQKLLQALGDTENRAARFRTIITFITPDVVRQFEGTVEGCITHSLSGLSGFGYDPVFMPEGHDVTFAEMTSDEKNAISHRGRAVRKLVDYLKSQENSLISS</sequence>
<dbReference type="FunFam" id="3.90.950.10:FF:000001">
    <property type="entry name" value="dITP/XTP pyrophosphatase"/>
    <property type="match status" value="1"/>
</dbReference>
<evidence type="ECO:0000256" key="2">
    <source>
        <dbReference type="ARBA" id="ARBA00011738"/>
    </source>
</evidence>
<dbReference type="EC" id="3.6.1.66" evidence="10"/>
<comment type="catalytic activity">
    <reaction evidence="10">
        <text>ITP + H2O = IMP + diphosphate + H(+)</text>
        <dbReference type="Rhea" id="RHEA:29399"/>
        <dbReference type="ChEBI" id="CHEBI:15377"/>
        <dbReference type="ChEBI" id="CHEBI:15378"/>
        <dbReference type="ChEBI" id="CHEBI:33019"/>
        <dbReference type="ChEBI" id="CHEBI:58053"/>
        <dbReference type="ChEBI" id="CHEBI:61402"/>
        <dbReference type="EC" id="3.6.1.66"/>
    </reaction>
</comment>
<feature type="binding site" evidence="10">
    <location>
        <begin position="7"/>
        <end position="12"/>
    </location>
    <ligand>
        <name>substrate</name>
    </ligand>
</feature>
<dbReference type="Gene3D" id="3.90.950.10">
    <property type="match status" value="1"/>
</dbReference>
<comment type="cofactor">
    <cofactor evidence="10">
        <name>Mg(2+)</name>
        <dbReference type="ChEBI" id="CHEBI:18420"/>
    </cofactor>
    <text evidence="10">Binds 1 Mg(2+) ion per subunit.</text>
</comment>
<feature type="binding site" evidence="10">
    <location>
        <begin position="176"/>
        <end position="177"/>
    </location>
    <ligand>
        <name>substrate</name>
    </ligand>
</feature>
<feature type="binding site" evidence="10">
    <location>
        <position position="171"/>
    </location>
    <ligand>
        <name>substrate</name>
    </ligand>
</feature>
<dbReference type="GO" id="GO:0009146">
    <property type="term" value="P:purine nucleoside triphosphate catabolic process"/>
    <property type="evidence" value="ECO:0007669"/>
    <property type="project" value="UniProtKB-UniRule"/>
</dbReference>
<keyword evidence="6 10" id="KW-0460">Magnesium</keyword>
<dbReference type="GO" id="GO:0017111">
    <property type="term" value="F:ribonucleoside triphosphate phosphatase activity"/>
    <property type="evidence" value="ECO:0007669"/>
    <property type="project" value="InterPro"/>
</dbReference>
<evidence type="ECO:0000256" key="5">
    <source>
        <dbReference type="ARBA" id="ARBA00022801"/>
    </source>
</evidence>
<dbReference type="RefSeq" id="WP_225698991.1">
    <property type="nucleotide sequence ID" value="NZ_JAIXNE010000005.1"/>
</dbReference>
<dbReference type="PANTHER" id="PTHR11067">
    <property type="entry name" value="INOSINE TRIPHOSPHATE PYROPHOSPHATASE/HAM1 PROTEIN"/>
    <property type="match status" value="1"/>
</dbReference>
<evidence type="ECO:0000313" key="13">
    <source>
        <dbReference type="Proteomes" id="UP001139409"/>
    </source>
</evidence>
<organism evidence="12 13">
    <name type="scientific">Fulvivirga sedimenti</name>
    <dbReference type="NCBI Taxonomy" id="2879465"/>
    <lineage>
        <taxon>Bacteria</taxon>
        <taxon>Pseudomonadati</taxon>
        <taxon>Bacteroidota</taxon>
        <taxon>Cytophagia</taxon>
        <taxon>Cytophagales</taxon>
        <taxon>Fulvivirgaceae</taxon>
        <taxon>Fulvivirga</taxon>
    </lineage>
</organism>
<evidence type="ECO:0000256" key="6">
    <source>
        <dbReference type="ARBA" id="ARBA00022842"/>
    </source>
</evidence>
<dbReference type="NCBIfam" id="TIGR00042">
    <property type="entry name" value="RdgB/HAM1 family non-canonical purine NTP pyrophosphatase"/>
    <property type="match status" value="1"/>
</dbReference>
<comment type="catalytic activity">
    <reaction evidence="9 10">
        <text>XTP + H2O = XMP + diphosphate + H(+)</text>
        <dbReference type="Rhea" id="RHEA:28610"/>
        <dbReference type="ChEBI" id="CHEBI:15377"/>
        <dbReference type="ChEBI" id="CHEBI:15378"/>
        <dbReference type="ChEBI" id="CHEBI:33019"/>
        <dbReference type="ChEBI" id="CHEBI:57464"/>
        <dbReference type="ChEBI" id="CHEBI:61314"/>
        <dbReference type="EC" id="3.6.1.66"/>
    </reaction>
</comment>
<dbReference type="HAMAP" id="MF_01405">
    <property type="entry name" value="Non_canon_purine_NTPase"/>
    <property type="match status" value="1"/>
</dbReference>
<keyword evidence="5 10" id="KW-0378">Hydrolase</keyword>
<comment type="catalytic activity">
    <reaction evidence="8 10">
        <text>dITP + H2O = dIMP + diphosphate + H(+)</text>
        <dbReference type="Rhea" id="RHEA:28342"/>
        <dbReference type="ChEBI" id="CHEBI:15377"/>
        <dbReference type="ChEBI" id="CHEBI:15378"/>
        <dbReference type="ChEBI" id="CHEBI:33019"/>
        <dbReference type="ChEBI" id="CHEBI:61194"/>
        <dbReference type="ChEBI" id="CHEBI:61382"/>
        <dbReference type="EC" id="3.6.1.66"/>
    </reaction>
</comment>
<dbReference type="InterPro" id="IPR002637">
    <property type="entry name" value="RdgB/HAM1"/>
</dbReference>
<feature type="binding site" evidence="10">
    <location>
        <position position="68"/>
    </location>
    <ligand>
        <name>Mg(2+)</name>
        <dbReference type="ChEBI" id="CHEBI:18420"/>
    </ligand>
</feature>
<evidence type="ECO:0000256" key="9">
    <source>
        <dbReference type="ARBA" id="ARBA00052017"/>
    </source>
</evidence>
<dbReference type="EMBL" id="JAIXNE010000005">
    <property type="protein sequence ID" value="MCA6078136.1"/>
    <property type="molecule type" value="Genomic_DNA"/>
</dbReference>
<evidence type="ECO:0000313" key="12">
    <source>
        <dbReference type="EMBL" id="MCA6078136.1"/>
    </source>
</evidence>
<evidence type="ECO:0000256" key="4">
    <source>
        <dbReference type="ARBA" id="ARBA00022741"/>
    </source>
</evidence>
<accession>A0A9X1L2F6</accession>
<dbReference type="PANTHER" id="PTHR11067:SF9">
    <property type="entry name" value="INOSINE TRIPHOSPHATE PYROPHOSPHATASE"/>
    <property type="match status" value="1"/>
</dbReference>
<feature type="binding site" evidence="10">
    <location>
        <begin position="148"/>
        <end position="151"/>
    </location>
    <ligand>
        <name>substrate</name>
    </ligand>
</feature>
<dbReference type="GO" id="GO:0005829">
    <property type="term" value="C:cytosol"/>
    <property type="evidence" value="ECO:0007669"/>
    <property type="project" value="TreeGrafter"/>
</dbReference>
<proteinExistence type="inferred from homology"/>
<dbReference type="Pfam" id="PF01725">
    <property type="entry name" value="Ham1p_like"/>
    <property type="match status" value="1"/>
</dbReference>
<name>A0A9X1L2F6_9BACT</name>
<evidence type="ECO:0000256" key="10">
    <source>
        <dbReference type="HAMAP-Rule" id="MF_01405"/>
    </source>
</evidence>
<feature type="active site" description="Proton acceptor" evidence="10">
    <location>
        <position position="68"/>
    </location>
</feature>
<feature type="binding site" evidence="10">
    <location>
        <position position="69"/>
    </location>
    <ligand>
        <name>substrate</name>
    </ligand>
</feature>
<evidence type="ECO:0000256" key="8">
    <source>
        <dbReference type="ARBA" id="ARBA00051875"/>
    </source>
</evidence>